<dbReference type="Pfam" id="PF13607">
    <property type="entry name" value="Succ_CoA_lig"/>
    <property type="match status" value="1"/>
</dbReference>
<dbReference type="Gene3D" id="3.40.50.720">
    <property type="entry name" value="NAD(P)-binding Rossmann-like Domain"/>
    <property type="match status" value="1"/>
</dbReference>
<comment type="caution">
    <text evidence="6">The sequence shown here is derived from an EMBL/GenBank/DDBJ whole genome shotgun (WGS) entry which is preliminary data.</text>
</comment>
<feature type="non-terminal residue" evidence="6">
    <location>
        <position position="273"/>
    </location>
</feature>
<evidence type="ECO:0000256" key="1">
    <source>
        <dbReference type="ARBA" id="ARBA00022598"/>
    </source>
</evidence>
<keyword evidence="3" id="KW-0067">ATP-binding</keyword>
<reference evidence="6" key="1">
    <citation type="journal article" date="2014" name="Front. Microbiol.">
        <title>High frequency of phylogenetically diverse reductive dehalogenase-homologous genes in deep subseafloor sedimentary metagenomes.</title>
        <authorList>
            <person name="Kawai M."/>
            <person name="Futagami T."/>
            <person name="Toyoda A."/>
            <person name="Takaki Y."/>
            <person name="Nishi S."/>
            <person name="Hori S."/>
            <person name="Arai W."/>
            <person name="Tsubouchi T."/>
            <person name="Morono Y."/>
            <person name="Uchiyama I."/>
            <person name="Ito T."/>
            <person name="Fujiyama A."/>
            <person name="Inagaki F."/>
            <person name="Takami H."/>
        </authorList>
    </citation>
    <scope>NUCLEOTIDE SEQUENCE</scope>
    <source>
        <strain evidence="6">Expedition CK06-06</strain>
    </source>
</reference>
<protein>
    <recommendedName>
        <fullName evidence="7">CoA-binding domain-containing protein</fullName>
    </recommendedName>
</protein>
<dbReference type="Pfam" id="PF13380">
    <property type="entry name" value="CoA_binding_2"/>
    <property type="match status" value="1"/>
</dbReference>
<keyword evidence="1" id="KW-0436">Ligase</keyword>
<dbReference type="EMBL" id="BARS01020605">
    <property type="protein sequence ID" value="GAG09215.1"/>
    <property type="molecule type" value="Genomic_DNA"/>
</dbReference>
<feature type="domain" description="Succinyl-CoA synthetase-like flavodoxin" evidence="5">
    <location>
        <begin position="112"/>
        <end position="247"/>
    </location>
</feature>
<name>X0UU07_9ZZZZ</name>
<dbReference type="GO" id="GO:0005524">
    <property type="term" value="F:ATP binding"/>
    <property type="evidence" value="ECO:0007669"/>
    <property type="project" value="UniProtKB-KW"/>
</dbReference>
<organism evidence="6">
    <name type="scientific">marine sediment metagenome</name>
    <dbReference type="NCBI Taxonomy" id="412755"/>
    <lineage>
        <taxon>unclassified sequences</taxon>
        <taxon>metagenomes</taxon>
        <taxon>ecological metagenomes</taxon>
    </lineage>
</organism>
<dbReference type="SUPFAM" id="SSF52210">
    <property type="entry name" value="Succinyl-CoA synthetase domains"/>
    <property type="match status" value="1"/>
</dbReference>
<dbReference type="PIRSF" id="PIRSF001553">
    <property type="entry name" value="SucCS_alpha"/>
    <property type="match status" value="1"/>
</dbReference>
<dbReference type="AlphaFoldDB" id="X0UU07"/>
<dbReference type="SUPFAM" id="SSF51735">
    <property type="entry name" value="NAD(P)-binding Rossmann-fold domains"/>
    <property type="match status" value="1"/>
</dbReference>
<accession>X0UU07</accession>
<evidence type="ECO:0000313" key="6">
    <source>
        <dbReference type="EMBL" id="GAG09215.1"/>
    </source>
</evidence>
<sequence>KLYLVNPKGGCVFNIPIFKSVDELPIGIDLAIFMIPKSVITPAIRSCINKNTKFIMILTAGFKEIGFDGIKLEEEIRKLIDQSSTRIIGPNCAGLCNTSNSLHATFEIYPNKGNISFISQSGSICSAFSSNLSVREAGISKYISLGNKLNVNEVDLIEYLGSDPETKCISLYLEDIADGRSLLKVAPKISLKKPIVALKSGYTLEGAKATFSHTGAMSGKDQVIDSAFRQMGIIRVNNLRELYDVSSAISILGPLKGNKIAIISDAGGPGVIA</sequence>
<evidence type="ECO:0000256" key="3">
    <source>
        <dbReference type="ARBA" id="ARBA00022840"/>
    </source>
</evidence>
<evidence type="ECO:0000259" key="5">
    <source>
        <dbReference type="Pfam" id="PF13607"/>
    </source>
</evidence>
<dbReference type="GO" id="GO:0016874">
    <property type="term" value="F:ligase activity"/>
    <property type="evidence" value="ECO:0007669"/>
    <property type="project" value="UniProtKB-KW"/>
</dbReference>
<dbReference type="InterPro" id="IPR036291">
    <property type="entry name" value="NAD(P)-bd_dom_sf"/>
</dbReference>
<dbReference type="InterPro" id="IPR016102">
    <property type="entry name" value="Succinyl-CoA_synth-like"/>
</dbReference>
<dbReference type="Gene3D" id="3.40.50.261">
    <property type="entry name" value="Succinyl-CoA synthetase domains"/>
    <property type="match status" value="1"/>
</dbReference>
<gene>
    <name evidence="6" type="ORF">S01H1_33195</name>
</gene>
<evidence type="ECO:0008006" key="7">
    <source>
        <dbReference type="Google" id="ProtNLM"/>
    </source>
</evidence>
<dbReference type="InterPro" id="IPR003781">
    <property type="entry name" value="CoA-bd"/>
</dbReference>
<keyword evidence="2" id="KW-0547">Nucleotide-binding</keyword>
<feature type="domain" description="CoA-binding" evidence="4">
    <location>
        <begin position="2"/>
        <end position="96"/>
    </location>
</feature>
<dbReference type="InterPro" id="IPR032875">
    <property type="entry name" value="Succ_CoA_lig_flav_dom"/>
</dbReference>
<feature type="non-terminal residue" evidence="6">
    <location>
        <position position="1"/>
    </location>
</feature>
<dbReference type="InterPro" id="IPR051538">
    <property type="entry name" value="Acyl-CoA_Synth/Transferase"/>
</dbReference>
<dbReference type="PANTHER" id="PTHR43334:SF1">
    <property type="entry name" value="3-HYDROXYPROPIONATE--COA LIGASE [ADP-FORMING]"/>
    <property type="match status" value="1"/>
</dbReference>
<proteinExistence type="predicted"/>
<dbReference type="InterPro" id="IPR005810">
    <property type="entry name" value="CoA_lig_alpha"/>
</dbReference>
<dbReference type="PANTHER" id="PTHR43334">
    <property type="entry name" value="ACETATE--COA LIGASE [ADP-FORMING]"/>
    <property type="match status" value="1"/>
</dbReference>
<evidence type="ECO:0000256" key="2">
    <source>
        <dbReference type="ARBA" id="ARBA00022741"/>
    </source>
</evidence>
<evidence type="ECO:0000259" key="4">
    <source>
        <dbReference type="Pfam" id="PF13380"/>
    </source>
</evidence>